<reference evidence="1" key="1">
    <citation type="submission" date="2019-08" db="EMBL/GenBank/DDBJ databases">
        <authorList>
            <person name="Kucharzyk K."/>
            <person name="Murdoch R.W."/>
            <person name="Higgins S."/>
            <person name="Loffler F."/>
        </authorList>
    </citation>
    <scope>NUCLEOTIDE SEQUENCE</scope>
</reference>
<gene>
    <name evidence="1" type="ORF">SDC9_107608</name>
</gene>
<organism evidence="1">
    <name type="scientific">bioreactor metagenome</name>
    <dbReference type="NCBI Taxonomy" id="1076179"/>
    <lineage>
        <taxon>unclassified sequences</taxon>
        <taxon>metagenomes</taxon>
        <taxon>ecological metagenomes</taxon>
    </lineage>
</organism>
<evidence type="ECO:0000313" key="1">
    <source>
        <dbReference type="EMBL" id="MPM60754.1"/>
    </source>
</evidence>
<protein>
    <submittedName>
        <fullName evidence="1">Uncharacterized protein</fullName>
    </submittedName>
</protein>
<proteinExistence type="predicted"/>
<dbReference type="EMBL" id="VSSQ01017965">
    <property type="protein sequence ID" value="MPM60754.1"/>
    <property type="molecule type" value="Genomic_DNA"/>
</dbReference>
<sequence>MGDNLNTLITKDNCQKGIREYLKTFEDGKILDLARDINAEANLIDDIRRLFSVERSRLWIKTTGEEEIRKLLTEYGVARETNSILSTNTNSLKTALAAWRDRLKFVHVSAEGFKMKYPHFVKLVDFMAKIYGQTELLHEQYKTFLAELQSNGIKFVELLNDEKSLFIDIYSPYLDGLDLADMDDVGQIIGTLPVGMFSMTASECNIKVRDKVDEFRKGQLKVKLFTLWRDKTNTATPKQWSSKYSTPILALVVGDDYDKAKKAFETLNQTNPPEFAIKDALAFLESASFFENLQSAEKRDEAFIKYIIGSYSKMLTAAKVRERLERLTIEAYDWFSHPAVKTEVKKLAEAEYFAGGSDTALSILGKMTDNERDAYIKRLVKENVAVGIEIIMQGGN</sequence>
<accession>A0A645BGB1</accession>
<dbReference type="AlphaFoldDB" id="A0A645BGB1"/>
<comment type="caution">
    <text evidence="1">The sequence shown here is derived from an EMBL/GenBank/DDBJ whole genome shotgun (WGS) entry which is preliminary data.</text>
</comment>
<name>A0A645BGB1_9ZZZZ</name>